<reference evidence="2" key="2">
    <citation type="submission" date="2014-06" db="EMBL/GenBank/DDBJ databases">
        <authorList>
            <person name="Aslett M."/>
        </authorList>
    </citation>
    <scope>NUCLEOTIDE SEQUENCE</scope>
</reference>
<dbReference type="Proteomes" id="UP000492820">
    <property type="component" value="Unassembled WGS sequence"/>
</dbReference>
<reference evidence="4" key="3">
    <citation type="submission" date="2020-10" db="UniProtKB">
        <authorList>
            <consortium name="WormBaseParasite"/>
        </authorList>
    </citation>
    <scope>IDENTIFICATION</scope>
</reference>
<dbReference type="EMBL" id="LK028585">
    <property type="protein sequence ID" value="CDS21904.1"/>
    <property type="molecule type" value="Genomic_DNA"/>
</dbReference>
<gene>
    <name evidence="2" type="ORF">EgrG_002022500</name>
</gene>
<sequence length="77" mass="8728">MEAPVNQVAGRPDVEPTNSSSMPHHITGVKFTRYEYQRLEQRLHRAARYMDAASLVVVAVDSNTLNTRWIDEAMGQL</sequence>
<protein>
    <submittedName>
        <fullName evidence="4">Diguanylate cyclase</fullName>
    </submittedName>
</protein>
<feature type="region of interest" description="Disordered" evidence="1">
    <location>
        <begin position="1"/>
        <end position="26"/>
    </location>
</feature>
<proteinExistence type="predicted"/>
<accession>A0A068WP67</accession>
<name>A0A068WP67_ECHGR</name>
<reference evidence="2 3" key="1">
    <citation type="journal article" date="2013" name="Nature">
        <title>The genomes of four tapeworm species reveal adaptations to parasitism.</title>
        <authorList>
            <person name="Tsai I.J."/>
            <person name="Zarowiecki M."/>
            <person name="Holroyd N."/>
            <person name="Garciarrubio A."/>
            <person name="Sanchez-Flores A."/>
            <person name="Brooks K.L."/>
            <person name="Tracey A."/>
            <person name="Bobes R.J."/>
            <person name="Fragoso G."/>
            <person name="Sciutto E."/>
            <person name="Aslett M."/>
            <person name="Beasley H."/>
            <person name="Bennett H.M."/>
            <person name="Cai J."/>
            <person name="Camicia F."/>
            <person name="Clark R."/>
            <person name="Cucher M."/>
            <person name="De Silva N."/>
            <person name="Day T.A."/>
            <person name="Deplazes P."/>
            <person name="Estrada K."/>
            <person name="Fernandez C."/>
            <person name="Holland P.W."/>
            <person name="Hou J."/>
            <person name="Hu S."/>
            <person name="Huckvale T."/>
            <person name="Hung S.S."/>
            <person name="Kamenetzky L."/>
            <person name="Keane J.A."/>
            <person name="Kiss F."/>
            <person name="Koziol U."/>
            <person name="Lambert O."/>
            <person name="Liu K."/>
            <person name="Luo X."/>
            <person name="Luo Y."/>
            <person name="Macchiaroli N."/>
            <person name="Nichol S."/>
            <person name="Paps J."/>
            <person name="Parkinson J."/>
            <person name="Pouchkina-Stantcheva N."/>
            <person name="Riddiford N."/>
            <person name="Rosenzvit M."/>
            <person name="Salinas G."/>
            <person name="Wasmuth J.D."/>
            <person name="Zamanian M."/>
            <person name="Zheng Y."/>
            <person name="Cai X."/>
            <person name="Soberon X."/>
            <person name="Olson P.D."/>
            <person name="Laclette J.P."/>
            <person name="Brehm K."/>
            <person name="Berriman M."/>
            <person name="Garciarrubio A."/>
            <person name="Bobes R.J."/>
            <person name="Fragoso G."/>
            <person name="Sanchez-Flores A."/>
            <person name="Estrada K."/>
            <person name="Cevallos M.A."/>
            <person name="Morett E."/>
            <person name="Gonzalez V."/>
            <person name="Portillo T."/>
            <person name="Ochoa-Leyva A."/>
            <person name="Jose M.V."/>
            <person name="Sciutto E."/>
            <person name="Landa A."/>
            <person name="Jimenez L."/>
            <person name="Valdes V."/>
            <person name="Carrero J.C."/>
            <person name="Larralde C."/>
            <person name="Morales-Montor J."/>
            <person name="Limon-Lason J."/>
            <person name="Soberon X."/>
            <person name="Laclette J.P."/>
        </authorList>
    </citation>
    <scope>NUCLEOTIDE SEQUENCE [LARGE SCALE GENOMIC DNA]</scope>
</reference>
<evidence type="ECO:0000256" key="1">
    <source>
        <dbReference type="SAM" id="MobiDB-lite"/>
    </source>
</evidence>
<evidence type="ECO:0000313" key="2">
    <source>
        <dbReference type="EMBL" id="CDS21904.1"/>
    </source>
</evidence>
<dbReference type="AlphaFoldDB" id="A0A068WP67"/>
<evidence type="ECO:0000313" key="3">
    <source>
        <dbReference type="Proteomes" id="UP000492820"/>
    </source>
</evidence>
<organism evidence="2">
    <name type="scientific">Echinococcus granulosus</name>
    <name type="common">Hydatid tapeworm</name>
    <dbReference type="NCBI Taxonomy" id="6210"/>
    <lineage>
        <taxon>Eukaryota</taxon>
        <taxon>Metazoa</taxon>
        <taxon>Spiralia</taxon>
        <taxon>Lophotrochozoa</taxon>
        <taxon>Platyhelminthes</taxon>
        <taxon>Cestoda</taxon>
        <taxon>Eucestoda</taxon>
        <taxon>Cyclophyllidea</taxon>
        <taxon>Taeniidae</taxon>
        <taxon>Echinococcus</taxon>
        <taxon>Echinococcus granulosus group</taxon>
    </lineage>
</organism>
<evidence type="ECO:0000313" key="4">
    <source>
        <dbReference type="WBParaSite" id="EgrG_002022500"/>
    </source>
</evidence>
<dbReference type="WBParaSite" id="EgrG_002022500">
    <property type="protein sequence ID" value="EgrG_002022500"/>
    <property type="gene ID" value="EgrG_002022500"/>
</dbReference>